<dbReference type="Pfam" id="PF01055">
    <property type="entry name" value="Glyco_hydro_31_2nd"/>
    <property type="match status" value="1"/>
</dbReference>
<dbReference type="PROSITE" id="PS00129">
    <property type="entry name" value="GLYCOSYL_HYDROL_F31_1"/>
    <property type="match status" value="1"/>
</dbReference>
<reference evidence="9 10" key="1">
    <citation type="journal article" date="2017" name="Environ. Microbiol.">
        <title>Genomic and physiological analyses of 'Reinekea forsetii' reveal a versatile opportunistic lifestyle during spring algae blooms.</title>
        <authorList>
            <person name="Avci B."/>
            <person name="Hahnke R.L."/>
            <person name="Chafee M."/>
            <person name="Fischer T."/>
            <person name="Gruber-Vodicka H."/>
            <person name="Tegetmeyer H.E."/>
            <person name="Harder J."/>
            <person name="Fuchs B.M."/>
            <person name="Amann R.I."/>
            <person name="Teeling H."/>
        </authorList>
    </citation>
    <scope>NUCLEOTIDE SEQUENCE [LARGE SCALE GENOMIC DNA]</scope>
    <source>
        <strain evidence="9 10">Hel1_31_D35</strain>
    </source>
</reference>
<dbReference type="Proteomes" id="UP000229757">
    <property type="component" value="Chromosome"/>
</dbReference>
<evidence type="ECO:0000256" key="2">
    <source>
        <dbReference type="ARBA" id="ARBA00022801"/>
    </source>
</evidence>
<dbReference type="KEGG" id="rfo:REIFOR_02169"/>
<dbReference type="Pfam" id="PF21365">
    <property type="entry name" value="Glyco_hydro_31_3rd"/>
    <property type="match status" value="1"/>
</dbReference>
<dbReference type="GO" id="GO:0005975">
    <property type="term" value="P:carbohydrate metabolic process"/>
    <property type="evidence" value="ECO:0007669"/>
    <property type="project" value="InterPro"/>
</dbReference>
<keyword evidence="2 4" id="KW-0378">Hydrolase</keyword>
<dbReference type="Gene3D" id="3.20.20.80">
    <property type="entry name" value="Glycosidases"/>
    <property type="match status" value="1"/>
</dbReference>
<gene>
    <name evidence="9" type="ORF">REIFOR_02169</name>
</gene>
<dbReference type="RefSeq" id="WP_100257574.1">
    <property type="nucleotide sequence ID" value="NZ_CP011797.1"/>
</dbReference>
<evidence type="ECO:0000259" key="7">
    <source>
        <dbReference type="Pfam" id="PF13802"/>
    </source>
</evidence>
<protein>
    <submittedName>
        <fullName evidence="9">Alpha-glucosidase, GH31 family</fullName>
        <ecNumber evidence="9">3.2.1.20</ecNumber>
    </submittedName>
</protein>
<organism evidence="9 10">
    <name type="scientific">Reinekea forsetii</name>
    <dbReference type="NCBI Taxonomy" id="1336806"/>
    <lineage>
        <taxon>Bacteria</taxon>
        <taxon>Pseudomonadati</taxon>
        <taxon>Pseudomonadota</taxon>
        <taxon>Gammaproteobacteria</taxon>
        <taxon>Oceanospirillales</taxon>
        <taxon>Saccharospirillaceae</taxon>
        <taxon>Reinekea</taxon>
    </lineage>
</organism>
<evidence type="ECO:0000256" key="5">
    <source>
        <dbReference type="SAM" id="MobiDB-lite"/>
    </source>
</evidence>
<feature type="compositionally biased region" description="Polar residues" evidence="5">
    <location>
        <begin position="1"/>
        <end position="11"/>
    </location>
</feature>
<proteinExistence type="inferred from homology"/>
<dbReference type="EMBL" id="CP011797">
    <property type="protein sequence ID" value="ATX77303.1"/>
    <property type="molecule type" value="Genomic_DNA"/>
</dbReference>
<evidence type="ECO:0000256" key="1">
    <source>
        <dbReference type="ARBA" id="ARBA00007806"/>
    </source>
</evidence>
<dbReference type="SUPFAM" id="SSF51445">
    <property type="entry name" value="(Trans)glycosidases"/>
    <property type="match status" value="1"/>
</dbReference>
<dbReference type="SUPFAM" id="SSF74650">
    <property type="entry name" value="Galactose mutarotase-like"/>
    <property type="match status" value="1"/>
</dbReference>
<dbReference type="InterPro" id="IPR030458">
    <property type="entry name" value="Glyco_hydro_31_AS"/>
</dbReference>
<dbReference type="CDD" id="cd14752">
    <property type="entry name" value="GH31_N"/>
    <property type="match status" value="1"/>
</dbReference>
<dbReference type="CDD" id="cd06604">
    <property type="entry name" value="GH31_glucosidase_II_MalA"/>
    <property type="match status" value="1"/>
</dbReference>
<dbReference type="SUPFAM" id="SSF51011">
    <property type="entry name" value="Glycosyl hydrolase domain"/>
    <property type="match status" value="1"/>
</dbReference>
<evidence type="ECO:0000256" key="4">
    <source>
        <dbReference type="RuleBase" id="RU361185"/>
    </source>
</evidence>
<evidence type="ECO:0000256" key="3">
    <source>
        <dbReference type="ARBA" id="ARBA00023295"/>
    </source>
</evidence>
<dbReference type="InterPro" id="IPR017853">
    <property type="entry name" value="GH"/>
</dbReference>
<dbReference type="GO" id="GO:0030246">
    <property type="term" value="F:carbohydrate binding"/>
    <property type="evidence" value="ECO:0007669"/>
    <property type="project" value="InterPro"/>
</dbReference>
<feature type="domain" description="Glycosyl hydrolase family 31 C-terminal" evidence="8">
    <location>
        <begin position="574"/>
        <end position="660"/>
    </location>
</feature>
<evidence type="ECO:0000313" key="10">
    <source>
        <dbReference type="Proteomes" id="UP000229757"/>
    </source>
</evidence>
<dbReference type="InterPro" id="IPR011013">
    <property type="entry name" value="Gal_mutarotase_sf_dom"/>
</dbReference>
<comment type="similarity">
    <text evidence="1 4">Belongs to the glycosyl hydrolase 31 family.</text>
</comment>
<dbReference type="Gene3D" id="2.60.40.4040">
    <property type="match status" value="1"/>
</dbReference>
<dbReference type="InterPro" id="IPR048395">
    <property type="entry name" value="Glyco_hydro_31_C"/>
</dbReference>
<dbReference type="PANTHER" id="PTHR22762">
    <property type="entry name" value="ALPHA-GLUCOSIDASE"/>
    <property type="match status" value="1"/>
</dbReference>
<name>A0A2K8KRF5_9GAMM</name>
<dbReference type="InterPro" id="IPR025887">
    <property type="entry name" value="Glyco_hydro_31_N_dom"/>
</dbReference>
<dbReference type="AlphaFoldDB" id="A0A2K8KRF5"/>
<evidence type="ECO:0000259" key="8">
    <source>
        <dbReference type="Pfam" id="PF21365"/>
    </source>
</evidence>
<keyword evidence="10" id="KW-1185">Reference proteome</keyword>
<dbReference type="InterPro" id="IPR000322">
    <property type="entry name" value="Glyco_hydro_31_TIM"/>
</dbReference>
<dbReference type="GO" id="GO:0004558">
    <property type="term" value="F:alpha-1,4-glucosidase activity"/>
    <property type="evidence" value="ECO:0007669"/>
    <property type="project" value="UniProtKB-EC"/>
</dbReference>
<feature type="domain" description="Glycoside hydrolase family 31 TIM barrel" evidence="6">
    <location>
        <begin position="241"/>
        <end position="566"/>
    </location>
</feature>
<dbReference type="EC" id="3.2.1.20" evidence="9"/>
<evidence type="ECO:0000259" key="6">
    <source>
        <dbReference type="Pfam" id="PF01055"/>
    </source>
</evidence>
<keyword evidence="3 4" id="KW-0326">Glycosidase</keyword>
<dbReference type="Pfam" id="PF13802">
    <property type="entry name" value="Gal_mutarotas_2"/>
    <property type="match status" value="1"/>
</dbReference>
<dbReference type="OrthoDB" id="176168at2"/>
<feature type="domain" description="Glycoside hydrolase family 31 N-terminal" evidence="7">
    <location>
        <begin position="116"/>
        <end position="201"/>
    </location>
</feature>
<dbReference type="Gene3D" id="2.60.40.1760">
    <property type="entry name" value="glycosyl hydrolase (family 31)"/>
    <property type="match status" value="1"/>
</dbReference>
<evidence type="ECO:0000313" key="9">
    <source>
        <dbReference type="EMBL" id="ATX77303.1"/>
    </source>
</evidence>
<feature type="region of interest" description="Disordered" evidence="5">
    <location>
        <begin position="1"/>
        <end position="26"/>
    </location>
</feature>
<dbReference type="PANTHER" id="PTHR22762:SF120">
    <property type="entry name" value="HETEROGLYCAN GLUCOSIDASE 1"/>
    <property type="match status" value="1"/>
</dbReference>
<sequence>MTELNTRSSFAVQPERVLGPDQPSQHRVRYRSNPLVVTDSTRIYHDKHPLSVTQLSANLIRVCLGEPLITSVAVLPASRAVHPADLPNQIEWSWLPEEQWQIAVHRHGQGLATSRGLYADSAEGLHLYLTLPDAWPVYGLGEKTGDLNKQGRAWTFWNSDVFFPHTAATDELYQSIPFMTVSTDQGWMGIFLDNPGRSRFDLSLTDEVCISVDRGALDLYVFTGETLGELIDLYTRLTGRPFLPPKWALGYQQSRHSYQSAQEVRAIAEGFRHHDLPLDALYLDILCMDGYRVFSFDPTTFAQTPELVDDLLADGVRVIPIIDPGIKRDPHYRVYQQGMLADYFVQSAQGEVWQGQVWPGESVWPDFFQPRVQQWWQGLHRYYTDMGIQGFWNDMNEPAVFNECMTLDADARHHIDGAVVEHEAVHNAYGLLMCEATASAIVEQCAQRPFVLTRAGYAGIQRSAAVWTGDNRSSWEHLRLSVPMLLNMGLSGVVFAGVDIGGFMDDSRPELFTRWMQLGCFYPLMRNHCAIGQVRQEPWSFAEPWTTRVRHAMHRRYKLLPYLYQLFRDAHETGQPILRPMFWLEQQLEQTENMSDQFMFGDALLVAPILVAGGVARSVWLPKGLWYSLVGDCSLVGGQFVLAQTDLDDIPIYLKAGAILPLAPYRRSTARAQKELRILIVDGAEHGRMLFRDDDGLTANPAENRYARLSIGYHKSAAQVECHLSLDRSYYKPEWQLITLGVPHAWKDRPILLNGEPVTGRSNVDGVRCRLHYIRPSAWL</sequence>
<accession>A0A2K8KRF5</accession>